<gene>
    <name evidence="1" type="ORF">HGR_08239</name>
</gene>
<reference evidence="1 2" key="1">
    <citation type="journal article" date="2011" name="EMBO J.">
        <title>Structural diversity of bacterial flagellar motors.</title>
        <authorList>
            <person name="Chen S."/>
            <person name="Beeby M."/>
            <person name="Murphy G.E."/>
            <person name="Leadbetter J.R."/>
            <person name="Hendrixson D.R."/>
            <person name="Briegel A."/>
            <person name="Li Z."/>
            <person name="Shi J."/>
            <person name="Tocheva E.I."/>
            <person name="Muller A."/>
            <person name="Dobro M.J."/>
            <person name="Jensen G.J."/>
        </authorList>
    </citation>
    <scope>NUCLEOTIDE SEQUENCE [LARGE SCALE GENOMIC DNA]</scope>
    <source>
        <strain evidence="1 2">ATCC 19624</strain>
    </source>
</reference>
<dbReference type="AlphaFoldDB" id="F3KT67"/>
<protein>
    <submittedName>
        <fullName evidence="1">Uncharacterized protein</fullName>
    </submittedName>
</protein>
<dbReference type="EMBL" id="AEGR01000054">
    <property type="protein sequence ID" value="EGI77063.1"/>
    <property type="molecule type" value="Genomic_DNA"/>
</dbReference>
<proteinExistence type="predicted"/>
<organism evidence="1 2">
    <name type="scientific">Hylemonella gracilis ATCC 19624</name>
    <dbReference type="NCBI Taxonomy" id="887062"/>
    <lineage>
        <taxon>Bacteria</taxon>
        <taxon>Pseudomonadati</taxon>
        <taxon>Pseudomonadota</taxon>
        <taxon>Betaproteobacteria</taxon>
        <taxon>Burkholderiales</taxon>
        <taxon>Comamonadaceae</taxon>
        <taxon>Hylemonella</taxon>
    </lineage>
</organism>
<sequence length="48" mass="4717">MRSQSQELVQTVAVFKLAGGHAGVGHPGAGHAAVGRAGGAQPALLSLR</sequence>
<accession>F3KT67</accession>
<name>F3KT67_9BURK</name>
<dbReference type="Proteomes" id="UP000016368">
    <property type="component" value="Unassembled WGS sequence"/>
</dbReference>
<keyword evidence="2" id="KW-1185">Reference proteome</keyword>
<evidence type="ECO:0000313" key="2">
    <source>
        <dbReference type="Proteomes" id="UP000016368"/>
    </source>
</evidence>
<evidence type="ECO:0000313" key="1">
    <source>
        <dbReference type="EMBL" id="EGI77063.1"/>
    </source>
</evidence>
<comment type="caution">
    <text evidence="1">The sequence shown here is derived from an EMBL/GenBank/DDBJ whole genome shotgun (WGS) entry which is preliminary data.</text>
</comment>